<name>A0AC58S1S6_TOBAC</name>
<gene>
    <name evidence="2" type="primary">LOC107813345</name>
</gene>
<reference evidence="2" key="2">
    <citation type="submission" date="2025-08" db="UniProtKB">
        <authorList>
            <consortium name="RefSeq"/>
        </authorList>
    </citation>
    <scope>IDENTIFICATION</scope>
    <source>
        <tissue evidence="2">Leaf</tissue>
    </source>
</reference>
<organism evidence="1 2">
    <name type="scientific">Nicotiana tabacum</name>
    <name type="common">Common tobacco</name>
    <dbReference type="NCBI Taxonomy" id="4097"/>
    <lineage>
        <taxon>Eukaryota</taxon>
        <taxon>Viridiplantae</taxon>
        <taxon>Streptophyta</taxon>
        <taxon>Embryophyta</taxon>
        <taxon>Tracheophyta</taxon>
        <taxon>Spermatophyta</taxon>
        <taxon>Magnoliopsida</taxon>
        <taxon>eudicotyledons</taxon>
        <taxon>Gunneridae</taxon>
        <taxon>Pentapetalae</taxon>
        <taxon>asterids</taxon>
        <taxon>lamiids</taxon>
        <taxon>Solanales</taxon>
        <taxon>Solanaceae</taxon>
        <taxon>Nicotianoideae</taxon>
        <taxon>Nicotianeae</taxon>
        <taxon>Nicotiana</taxon>
    </lineage>
</organism>
<evidence type="ECO:0000313" key="2">
    <source>
        <dbReference type="RefSeq" id="XP_075078943.1"/>
    </source>
</evidence>
<keyword evidence="1" id="KW-1185">Reference proteome</keyword>
<accession>A0AC58S1S6</accession>
<dbReference type="Proteomes" id="UP000790787">
    <property type="component" value="Chromosome 10"/>
</dbReference>
<sequence>MDAGQQCHSWKLNVQAKAKNLDFKLVASNFLPNCKFFPFSLKFKYCRFLIHLKSETPTFPNPQKSKSLKSKLHRFLERLRIRRRSKNNSRAISSKPKNKVNFSIAAAAEKCTADEEFVGDGMLQSLLLSAPGIAMATISQSSVVVGNLALFIQSLYQRDKDGIVKLGSIVFICFASIFKSFMARKAWILLVFVIGAIVFCSNVMHLRFSSHFDHHCLSRLFWRAFKNAAFSQVKTQSPFLCYSYYAKMLSHPC</sequence>
<dbReference type="RefSeq" id="XP_075078943.1">
    <property type="nucleotide sequence ID" value="XM_075222842.1"/>
</dbReference>
<protein>
    <submittedName>
        <fullName evidence="2">Uncharacterized protein LOC107813345 isoform X1</fullName>
    </submittedName>
</protein>
<proteinExistence type="predicted"/>
<evidence type="ECO:0000313" key="1">
    <source>
        <dbReference type="Proteomes" id="UP000790787"/>
    </source>
</evidence>
<reference evidence="1" key="1">
    <citation type="journal article" date="2014" name="Nat. Commun.">
        <title>The tobacco genome sequence and its comparison with those of tomato and potato.</title>
        <authorList>
            <person name="Sierro N."/>
            <person name="Battey J.N."/>
            <person name="Ouadi S."/>
            <person name="Bakaher N."/>
            <person name="Bovet L."/>
            <person name="Willig A."/>
            <person name="Goepfert S."/>
            <person name="Peitsch M.C."/>
            <person name="Ivanov N.V."/>
        </authorList>
    </citation>
    <scope>NUCLEOTIDE SEQUENCE [LARGE SCALE GENOMIC DNA]</scope>
</reference>